<dbReference type="InterPro" id="IPR013785">
    <property type="entry name" value="Aldolase_TIM"/>
</dbReference>
<evidence type="ECO:0000256" key="2">
    <source>
        <dbReference type="ARBA" id="ARBA00001933"/>
    </source>
</evidence>
<evidence type="ECO:0000256" key="14">
    <source>
        <dbReference type="PIRSR" id="PIRSR004911-1"/>
    </source>
</evidence>
<evidence type="ECO:0000256" key="7">
    <source>
        <dbReference type="ARBA" id="ARBA00022691"/>
    </source>
</evidence>
<evidence type="ECO:0000256" key="5">
    <source>
        <dbReference type="ARBA" id="ARBA00022363"/>
    </source>
</evidence>
<evidence type="ECO:0000256" key="9">
    <source>
        <dbReference type="ARBA" id="ARBA00022898"/>
    </source>
</evidence>
<keyword evidence="7" id="KW-0949">S-adenosyl-L-methionine</keyword>
<evidence type="ECO:0000313" key="18">
    <source>
        <dbReference type="Proteomes" id="UP000294412"/>
    </source>
</evidence>
<evidence type="ECO:0000256" key="3">
    <source>
        <dbReference type="ARBA" id="ARBA00001966"/>
    </source>
</evidence>
<name>A0A451D2I1_9GAMM</name>
<evidence type="ECO:0000259" key="16">
    <source>
        <dbReference type="PROSITE" id="PS51918"/>
    </source>
</evidence>
<evidence type="ECO:0000256" key="15">
    <source>
        <dbReference type="PIRSR" id="PIRSR603739-50"/>
    </source>
</evidence>
<dbReference type="Gene3D" id="3.20.20.70">
    <property type="entry name" value="Aldolase class I"/>
    <property type="match status" value="1"/>
</dbReference>
<dbReference type="NCBIfam" id="TIGR03821">
    <property type="entry name" value="EFP_modif_epmB"/>
    <property type="match status" value="1"/>
</dbReference>
<evidence type="ECO:0000256" key="8">
    <source>
        <dbReference type="ARBA" id="ARBA00022723"/>
    </source>
</evidence>
<feature type="modified residue" description="N6-(pyridoxal phosphate)lysine" evidence="15">
    <location>
        <position position="332"/>
    </location>
</feature>
<evidence type="ECO:0000313" key="17">
    <source>
        <dbReference type="EMBL" id="VFP79854.1"/>
    </source>
</evidence>
<keyword evidence="12 17" id="KW-0413">Isomerase</keyword>
<comment type="cofactor">
    <cofactor evidence="2 15">
        <name>pyridoxal 5'-phosphate</name>
        <dbReference type="ChEBI" id="CHEBI:597326"/>
    </cofactor>
</comment>
<dbReference type="OrthoDB" id="9770937at2"/>
<dbReference type="EMBL" id="LR217703">
    <property type="protein sequence ID" value="VFP79854.1"/>
    <property type="molecule type" value="Genomic_DNA"/>
</dbReference>
<evidence type="ECO:0000256" key="4">
    <source>
        <dbReference type="ARBA" id="ARBA00008703"/>
    </source>
</evidence>
<sequence length="345" mass="40449">MKNILTVKNSLREEWLYQLTNVITDLDELLRFLELTHYPDLFVRYSEKIFFPLRIPRSFVSRMSKGNPKDPLLLQVLLSQQEFIDTKGYDLDPLREQNSVFFGVLHKYHNRVLFLVKGHCAVHCRYCFRRHFPYQDHKGNPYTWGKAIQYINKNNNLDEVILSGGDPLIATDYELDWLFSQLEKIPHLKRVRIHSRLLVVIPQRITKVFCQRLHSSRLQVLLVTHINHMKEINDDLCHSIYMLKCANVTVLNQSVLLRHINDNAQTLAELSNALFDAGILPYYLHVLDKVKGSAHFYVSDDHARSIFRDFITMVSGYMVPRLVREVKGELSKVPIDLYLSSQIKK</sequence>
<dbReference type="GO" id="GO:0046872">
    <property type="term" value="F:metal ion binding"/>
    <property type="evidence" value="ECO:0007669"/>
    <property type="project" value="UniProtKB-KW"/>
</dbReference>
<evidence type="ECO:0000256" key="12">
    <source>
        <dbReference type="ARBA" id="ARBA00023235"/>
    </source>
</evidence>
<dbReference type="Pfam" id="PF13353">
    <property type="entry name" value="Fer4_12"/>
    <property type="match status" value="1"/>
</dbReference>
<keyword evidence="8 14" id="KW-0479">Metal-binding</keyword>
<keyword evidence="9 15" id="KW-0663">Pyridoxal phosphate</keyword>
<dbReference type="Proteomes" id="UP000294412">
    <property type="component" value="Chromosome"/>
</dbReference>
<keyword evidence="11 14" id="KW-0411">Iron-sulfur</keyword>
<dbReference type="InterPro" id="IPR003739">
    <property type="entry name" value="Lys_aminomutase/Glu_NH3_mut"/>
</dbReference>
<feature type="binding site" evidence="14">
    <location>
        <position position="120"/>
    </location>
    <ligand>
        <name>[4Fe-4S] cluster</name>
        <dbReference type="ChEBI" id="CHEBI:49883"/>
        <note>4Fe-4S-S-AdoMet</note>
    </ligand>
</feature>
<dbReference type="SFLD" id="SFLDS00029">
    <property type="entry name" value="Radical_SAM"/>
    <property type="match status" value="1"/>
</dbReference>
<dbReference type="SFLD" id="SFLDG01070">
    <property type="entry name" value="PLP-dependent"/>
    <property type="match status" value="1"/>
</dbReference>
<dbReference type="InterPro" id="IPR058240">
    <property type="entry name" value="rSAM_sf"/>
</dbReference>
<dbReference type="SUPFAM" id="SSF102114">
    <property type="entry name" value="Radical SAM enzymes"/>
    <property type="match status" value="1"/>
</dbReference>
<organism evidence="17 18">
    <name type="scientific">Candidatus Erwinia haradaeae</name>
    <dbReference type="NCBI Taxonomy" id="1922217"/>
    <lineage>
        <taxon>Bacteria</taxon>
        <taxon>Pseudomonadati</taxon>
        <taxon>Pseudomonadota</taxon>
        <taxon>Gammaproteobacteria</taxon>
        <taxon>Enterobacterales</taxon>
        <taxon>Erwiniaceae</taxon>
        <taxon>Erwinia</taxon>
    </lineage>
</organism>
<keyword evidence="6 14" id="KW-0004">4Fe-4S</keyword>
<keyword evidence="10" id="KW-0408">Iron</keyword>
<dbReference type="GO" id="GO:0051539">
    <property type="term" value="F:4 iron, 4 sulfur cluster binding"/>
    <property type="evidence" value="ECO:0007669"/>
    <property type="project" value="UniProtKB-KW"/>
</dbReference>
<evidence type="ECO:0000256" key="10">
    <source>
        <dbReference type="ARBA" id="ARBA00023004"/>
    </source>
</evidence>
<comment type="similarity">
    <text evidence="4">Belongs to the radical SAM superfamily. KamA family.</text>
</comment>
<evidence type="ECO:0000256" key="13">
    <source>
        <dbReference type="ARBA" id="ARBA00030756"/>
    </source>
</evidence>
<evidence type="ECO:0000256" key="11">
    <source>
        <dbReference type="ARBA" id="ARBA00023014"/>
    </source>
</evidence>
<dbReference type="InterPro" id="IPR007197">
    <property type="entry name" value="rSAM"/>
</dbReference>
<dbReference type="PANTHER" id="PTHR30538:SF1">
    <property type="entry name" value="L-LYSINE 2,3-AMINOMUTASE"/>
    <property type="match status" value="1"/>
</dbReference>
<dbReference type="AlphaFoldDB" id="A0A451D2I1"/>
<proteinExistence type="inferred from homology"/>
<dbReference type="CDD" id="cd01335">
    <property type="entry name" value="Radical_SAM"/>
    <property type="match status" value="1"/>
</dbReference>
<comment type="cofactor">
    <cofactor evidence="3">
        <name>[4Fe-4S] cluster</name>
        <dbReference type="ChEBI" id="CHEBI:49883"/>
    </cofactor>
</comment>
<dbReference type="PIRSF" id="PIRSF004911">
    <property type="entry name" value="DUF160"/>
    <property type="match status" value="1"/>
</dbReference>
<dbReference type="SFLD" id="SFLDF00314">
    <property type="entry name" value="L-lysine_2_3-aminomutase_(yjeK"/>
    <property type="match status" value="1"/>
</dbReference>
<protein>
    <recommendedName>
        <fullName evidence="5">L-lysine 2,3-aminomutase</fullName>
    </recommendedName>
    <alternativeName>
        <fullName evidence="13">EF-P post-translational modification enzyme B</fullName>
    </alternativeName>
</protein>
<dbReference type="NCBIfam" id="TIGR00238">
    <property type="entry name" value="KamA family radical SAM protein"/>
    <property type="match status" value="1"/>
</dbReference>
<reference evidence="17 18" key="1">
    <citation type="submission" date="2019-02" db="EMBL/GenBank/DDBJ databases">
        <authorList>
            <person name="Manzano-Marin A."/>
            <person name="Manzano-Marin A."/>
        </authorList>
    </citation>
    <scope>NUCLEOTIDE SEQUENCE [LARGE SCALE GENOMIC DNA]</scope>
    <source>
        <strain evidence="17 18">ErCicuneomaculata</strain>
    </source>
</reference>
<dbReference type="GO" id="GO:0016853">
    <property type="term" value="F:isomerase activity"/>
    <property type="evidence" value="ECO:0007669"/>
    <property type="project" value="UniProtKB-KW"/>
</dbReference>
<dbReference type="InterPro" id="IPR022462">
    <property type="entry name" value="EpmB"/>
</dbReference>
<accession>A0A451D2I1</accession>
<dbReference type="RefSeq" id="WP_157993598.1">
    <property type="nucleotide sequence ID" value="NZ_LR217703.1"/>
</dbReference>
<feature type="domain" description="Radical SAM core" evidence="16">
    <location>
        <begin position="105"/>
        <end position="329"/>
    </location>
</feature>
<evidence type="ECO:0000256" key="6">
    <source>
        <dbReference type="ARBA" id="ARBA00022485"/>
    </source>
</evidence>
<dbReference type="PANTHER" id="PTHR30538">
    <property type="entry name" value="LYSINE 2,3-AMINOMUTASE-RELATED"/>
    <property type="match status" value="1"/>
</dbReference>
<feature type="binding site" evidence="14">
    <location>
        <position position="127"/>
    </location>
    <ligand>
        <name>[4Fe-4S] cluster</name>
        <dbReference type="ChEBI" id="CHEBI:49883"/>
        <note>4Fe-4S-S-AdoMet</note>
    </ligand>
</feature>
<comment type="catalytic activity">
    <reaction evidence="1">
        <text>L-lysine = D-beta-lysine</text>
        <dbReference type="Rhea" id="RHEA:44148"/>
        <dbReference type="ChEBI" id="CHEBI:32551"/>
        <dbReference type="ChEBI" id="CHEBI:84138"/>
    </reaction>
</comment>
<evidence type="ECO:0000256" key="1">
    <source>
        <dbReference type="ARBA" id="ARBA00001352"/>
    </source>
</evidence>
<feature type="binding site" evidence="14">
    <location>
        <position position="124"/>
    </location>
    <ligand>
        <name>[4Fe-4S] cluster</name>
        <dbReference type="ChEBI" id="CHEBI:49883"/>
        <note>4Fe-4S-S-AdoMet</note>
    </ligand>
</feature>
<gene>
    <name evidence="17" type="primary">epmB</name>
    <name evidence="17" type="ORF">ERCICUMA2628_393</name>
</gene>
<dbReference type="PROSITE" id="PS51918">
    <property type="entry name" value="RADICAL_SAM"/>
    <property type="match status" value="1"/>
</dbReference>